<dbReference type="PANTHER" id="PTHR22806">
    <property type="entry name" value="NUCLEOPORIN NUP37 P37 -RELATED"/>
    <property type="match status" value="1"/>
</dbReference>
<accession>A0A8K0C8W0</accession>
<evidence type="ECO:0000313" key="3">
    <source>
        <dbReference type="Proteomes" id="UP000801492"/>
    </source>
</evidence>
<dbReference type="InterPro" id="IPR015943">
    <property type="entry name" value="WD40/YVTN_repeat-like_dom_sf"/>
</dbReference>
<evidence type="ECO:0008006" key="4">
    <source>
        <dbReference type="Google" id="ProtNLM"/>
    </source>
</evidence>
<keyword evidence="3" id="KW-1185">Reference proteome</keyword>
<dbReference type="Pfam" id="PF00400">
    <property type="entry name" value="WD40"/>
    <property type="match status" value="1"/>
</dbReference>
<keyword evidence="1" id="KW-0853">WD repeat</keyword>
<name>A0A8K0C8W0_IGNLU</name>
<dbReference type="PROSITE" id="PS50082">
    <property type="entry name" value="WD_REPEATS_2"/>
    <property type="match status" value="1"/>
</dbReference>
<evidence type="ECO:0000313" key="2">
    <source>
        <dbReference type="EMBL" id="KAF2880986.1"/>
    </source>
</evidence>
<dbReference type="OrthoDB" id="340259at2759"/>
<dbReference type="InterPro" id="IPR037626">
    <property type="entry name" value="NUP37"/>
</dbReference>
<dbReference type="EMBL" id="VTPC01090880">
    <property type="protein sequence ID" value="KAF2880986.1"/>
    <property type="molecule type" value="Genomic_DNA"/>
</dbReference>
<dbReference type="InterPro" id="IPR001680">
    <property type="entry name" value="WD40_rpt"/>
</dbReference>
<dbReference type="AlphaFoldDB" id="A0A8K0C8W0"/>
<protein>
    <recommendedName>
        <fullName evidence="4">Nucleoporin Nup37</fullName>
    </recommendedName>
</protein>
<reference evidence="2" key="1">
    <citation type="submission" date="2019-08" db="EMBL/GenBank/DDBJ databases">
        <title>The genome of the North American firefly Photinus pyralis.</title>
        <authorList>
            <consortium name="Photinus pyralis genome working group"/>
            <person name="Fallon T.R."/>
            <person name="Sander Lower S.E."/>
            <person name="Weng J.-K."/>
        </authorList>
    </citation>
    <scope>NUCLEOTIDE SEQUENCE</scope>
    <source>
        <strain evidence="2">TRF0915ILg1</strain>
        <tissue evidence="2">Whole body</tissue>
    </source>
</reference>
<dbReference type="PROSITE" id="PS50294">
    <property type="entry name" value="WD_REPEATS_REGION"/>
    <property type="match status" value="1"/>
</dbReference>
<dbReference type="Gene3D" id="2.130.10.10">
    <property type="entry name" value="YVTN repeat-like/Quinoprotein amine dehydrogenase"/>
    <property type="match status" value="1"/>
</dbReference>
<proteinExistence type="predicted"/>
<feature type="repeat" description="WD" evidence="1">
    <location>
        <begin position="119"/>
        <end position="160"/>
    </location>
</feature>
<dbReference type="InterPro" id="IPR036322">
    <property type="entry name" value="WD40_repeat_dom_sf"/>
</dbReference>
<organism evidence="2 3">
    <name type="scientific">Ignelater luminosus</name>
    <name type="common">Cucubano</name>
    <name type="synonym">Pyrophorus luminosus</name>
    <dbReference type="NCBI Taxonomy" id="2038154"/>
    <lineage>
        <taxon>Eukaryota</taxon>
        <taxon>Metazoa</taxon>
        <taxon>Ecdysozoa</taxon>
        <taxon>Arthropoda</taxon>
        <taxon>Hexapoda</taxon>
        <taxon>Insecta</taxon>
        <taxon>Pterygota</taxon>
        <taxon>Neoptera</taxon>
        <taxon>Endopterygota</taxon>
        <taxon>Coleoptera</taxon>
        <taxon>Polyphaga</taxon>
        <taxon>Elateriformia</taxon>
        <taxon>Elateroidea</taxon>
        <taxon>Elateridae</taxon>
        <taxon>Agrypninae</taxon>
        <taxon>Pyrophorini</taxon>
        <taxon>Ignelater</taxon>
    </lineage>
</organism>
<dbReference type="GO" id="GO:0031080">
    <property type="term" value="C:nuclear pore outer ring"/>
    <property type="evidence" value="ECO:0007669"/>
    <property type="project" value="InterPro"/>
</dbReference>
<dbReference type="PANTHER" id="PTHR22806:SF0">
    <property type="entry name" value="NUCLEOPORIN NUP37"/>
    <property type="match status" value="1"/>
</dbReference>
<evidence type="ECO:0000256" key="1">
    <source>
        <dbReference type="PROSITE-ProRule" id="PRU00221"/>
    </source>
</evidence>
<gene>
    <name evidence="2" type="ORF">ILUMI_25202</name>
</gene>
<comment type="caution">
    <text evidence="2">The sequence shown here is derived from an EMBL/GenBank/DDBJ whole genome shotgun (WGS) entry which is preliminary data.</text>
</comment>
<sequence>MPTATITKKPTSEPTFTTDLQDSGQISVVHFSQYELSQDLLLVAFPSKILLARLAFHENLEFKKLTEFNNSVSCTALAFSPETTLNALPACILFSSAGSDFKLRIFRSDLAQDNTCKVLSGHSDYINEINYDPENNFIASVSDDNTAKVWSTVEYSCVATLYLTSAGMSTCWHKEDASKLMVAEKIGLIRFYNVNTQKPILSLDFGKPLSAAHWAPSDAQLVCSLHLGELVLWDLTRPSRPSHIKLLHSLNGGFIKMNSLNELVVTVNRLEGSVKVSHVNTQQQRLSASVALPSNVSWHFRLPVFCLGDDTKLCFWRISPK</sequence>
<dbReference type="SMART" id="SM00320">
    <property type="entry name" value="WD40"/>
    <property type="match status" value="4"/>
</dbReference>
<dbReference type="SUPFAM" id="SSF50978">
    <property type="entry name" value="WD40 repeat-like"/>
    <property type="match status" value="1"/>
</dbReference>
<dbReference type="Proteomes" id="UP000801492">
    <property type="component" value="Unassembled WGS sequence"/>
</dbReference>